<dbReference type="InterPro" id="IPR023198">
    <property type="entry name" value="PGP-like_dom2"/>
</dbReference>
<evidence type="ECO:0000313" key="1">
    <source>
        <dbReference type="EMBL" id="QIQ04454.1"/>
    </source>
</evidence>
<dbReference type="GO" id="GO:0005829">
    <property type="term" value="C:cytosol"/>
    <property type="evidence" value="ECO:0007669"/>
    <property type="project" value="TreeGrafter"/>
</dbReference>
<dbReference type="Proteomes" id="UP000501179">
    <property type="component" value="Chromosome"/>
</dbReference>
<dbReference type="SFLD" id="SFLDG01129">
    <property type="entry name" value="C1.5:_HAD__Beta-PGM__Phosphata"/>
    <property type="match status" value="1"/>
</dbReference>
<dbReference type="InterPro" id="IPR036412">
    <property type="entry name" value="HAD-like_sf"/>
</dbReference>
<dbReference type="PANTHER" id="PTHR43434">
    <property type="entry name" value="PHOSPHOGLYCOLATE PHOSPHATASE"/>
    <property type="match status" value="1"/>
</dbReference>
<accession>A0A6G9H1V5</accession>
<dbReference type="AlphaFoldDB" id="A0A6G9H1V5"/>
<organism evidence="1 2">
    <name type="scientific">Streptomyces liangshanensis</name>
    <dbReference type="NCBI Taxonomy" id="2717324"/>
    <lineage>
        <taxon>Bacteria</taxon>
        <taxon>Bacillati</taxon>
        <taxon>Actinomycetota</taxon>
        <taxon>Actinomycetes</taxon>
        <taxon>Kitasatosporales</taxon>
        <taxon>Streptomycetaceae</taxon>
        <taxon>Streptomyces</taxon>
    </lineage>
</organism>
<evidence type="ECO:0000313" key="2">
    <source>
        <dbReference type="Proteomes" id="UP000501179"/>
    </source>
</evidence>
<dbReference type="GO" id="GO:0008967">
    <property type="term" value="F:phosphoglycolate phosphatase activity"/>
    <property type="evidence" value="ECO:0007669"/>
    <property type="project" value="TreeGrafter"/>
</dbReference>
<sequence length="214" mass="23225">MRLAKPRLIVLDFDGVLLDTERIAVEEWQRILHRERVDLPAPLPVRTDATLDRGALGARLISLLGKRRSDGLWEEFERENRRRADEEPLLPGVAAFLDACRREGRVLALASGNSRDWVEGHLDRLGVREHFAAVTCAGPDIAAKPAPDAYRAVLRECGAAPGTALAVEDSFAGLLAARAAGLPVVWVTSCPPGVPAPTEVESRVRDLGELAFAA</sequence>
<reference evidence="1 2" key="1">
    <citation type="submission" date="2020-03" db="EMBL/GenBank/DDBJ databases">
        <title>A novel species.</title>
        <authorList>
            <person name="Gao J."/>
        </authorList>
    </citation>
    <scope>NUCLEOTIDE SEQUENCE [LARGE SCALE GENOMIC DNA]</scope>
    <source>
        <strain evidence="1 2">QMT-12</strain>
    </source>
</reference>
<dbReference type="Gene3D" id="1.10.150.240">
    <property type="entry name" value="Putative phosphatase, domain 2"/>
    <property type="match status" value="1"/>
</dbReference>
<dbReference type="SFLD" id="SFLDS00003">
    <property type="entry name" value="Haloacid_Dehalogenase"/>
    <property type="match status" value="1"/>
</dbReference>
<dbReference type="InterPro" id="IPR050155">
    <property type="entry name" value="HAD-like_hydrolase_sf"/>
</dbReference>
<dbReference type="NCBIfam" id="TIGR01509">
    <property type="entry name" value="HAD-SF-IA-v3"/>
    <property type="match status" value="1"/>
</dbReference>
<gene>
    <name evidence="1" type="ORF">HA039_21040</name>
</gene>
<keyword evidence="2" id="KW-1185">Reference proteome</keyword>
<dbReference type="EMBL" id="CP050177">
    <property type="protein sequence ID" value="QIQ04454.1"/>
    <property type="molecule type" value="Genomic_DNA"/>
</dbReference>
<dbReference type="Pfam" id="PF00702">
    <property type="entry name" value="Hydrolase"/>
    <property type="match status" value="1"/>
</dbReference>
<dbReference type="GO" id="GO:0006281">
    <property type="term" value="P:DNA repair"/>
    <property type="evidence" value="ECO:0007669"/>
    <property type="project" value="TreeGrafter"/>
</dbReference>
<dbReference type="KEGG" id="slia:HA039_21040"/>
<dbReference type="PANTHER" id="PTHR43434:SF1">
    <property type="entry name" value="PHOSPHOGLYCOLATE PHOSPHATASE"/>
    <property type="match status" value="1"/>
</dbReference>
<proteinExistence type="predicted"/>
<protein>
    <submittedName>
        <fullName evidence="1">HAD-IA family hydrolase</fullName>
    </submittedName>
</protein>
<dbReference type="InterPro" id="IPR006439">
    <property type="entry name" value="HAD-SF_hydro_IA"/>
</dbReference>
<name>A0A6G9H1V5_9ACTN</name>
<dbReference type="RefSeq" id="WP_167032321.1">
    <property type="nucleotide sequence ID" value="NZ_CP050177.1"/>
</dbReference>
<dbReference type="InterPro" id="IPR023214">
    <property type="entry name" value="HAD_sf"/>
</dbReference>
<dbReference type="SUPFAM" id="SSF56784">
    <property type="entry name" value="HAD-like"/>
    <property type="match status" value="1"/>
</dbReference>
<dbReference type="Gene3D" id="3.40.50.1000">
    <property type="entry name" value="HAD superfamily/HAD-like"/>
    <property type="match status" value="1"/>
</dbReference>
<keyword evidence="1" id="KW-0378">Hydrolase</keyword>